<evidence type="ECO:0000313" key="14">
    <source>
        <dbReference type="Proteomes" id="UP001549167"/>
    </source>
</evidence>
<dbReference type="EC" id="2.1.1.-" evidence="9"/>
<keyword evidence="9" id="KW-0511">Multifunctional enzyme</keyword>
<name>A0ABV2KU72_9BACI</name>
<feature type="transmembrane region" description="Helical" evidence="10">
    <location>
        <begin position="223"/>
        <end position="246"/>
    </location>
</feature>
<dbReference type="InterPro" id="IPR050882">
    <property type="entry name" value="Prepilin_peptidase/N-MTase"/>
</dbReference>
<keyword evidence="14" id="KW-1185">Reference proteome</keyword>
<keyword evidence="9" id="KW-0645">Protease</keyword>
<dbReference type="EMBL" id="JBEPMX010000005">
    <property type="protein sequence ID" value="MET3683122.1"/>
    <property type="molecule type" value="Genomic_DNA"/>
</dbReference>
<evidence type="ECO:0000256" key="2">
    <source>
        <dbReference type="ARBA" id="ARBA00005801"/>
    </source>
</evidence>
<feature type="transmembrane region" description="Helical" evidence="10">
    <location>
        <begin position="149"/>
        <end position="166"/>
    </location>
</feature>
<comment type="function">
    <text evidence="9">Plays an essential role in type IV pili and type II pseudopili formation by proteolytically removing the leader sequence from substrate proteins and subsequently monomethylating the alpha-amino group of the newly exposed N-terminal phenylalanine.</text>
</comment>
<dbReference type="GO" id="GO:0008168">
    <property type="term" value="F:methyltransferase activity"/>
    <property type="evidence" value="ECO:0007669"/>
    <property type="project" value="UniProtKB-KW"/>
</dbReference>
<keyword evidence="7 10" id="KW-0472">Membrane</keyword>
<dbReference type="GO" id="GO:0004190">
    <property type="term" value="F:aspartic-type endopeptidase activity"/>
    <property type="evidence" value="ECO:0007669"/>
    <property type="project" value="UniProtKB-EC"/>
</dbReference>
<evidence type="ECO:0000256" key="1">
    <source>
        <dbReference type="ARBA" id="ARBA00004429"/>
    </source>
</evidence>
<gene>
    <name evidence="13" type="ORF">ABID56_001213</name>
</gene>
<dbReference type="RefSeq" id="WP_354219715.1">
    <property type="nucleotide sequence ID" value="NZ_JBEPMX010000005.1"/>
</dbReference>
<evidence type="ECO:0000256" key="3">
    <source>
        <dbReference type="ARBA" id="ARBA00022475"/>
    </source>
</evidence>
<evidence type="ECO:0000256" key="5">
    <source>
        <dbReference type="ARBA" id="ARBA00022692"/>
    </source>
</evidence>
<dbReference type="Pfam" id="PF06750">
    <property type="entry name" value="A24_N_bact"/>
    <property type="match status" value="1"/>
</dbReference>
<dbReference type="Gene3D" id="1.20.120.1220">
    <property type="match status" value="1"/>
</dbReference>
<comment type="subcellular location">
    <subcellularLocation>
        <location evidence="1">Cell inner membrane</location>
        <topology evidence="1">Multi-pass membrane protein</topology>
    </subcellularLocation>
    <subcellularLocation>
        <location evidence="9">Cell membrane</location>
        <topology evidence="9">Multi-pass membrane protein</topology>
    </subcellularLocation>
</comment>
<dbReference type="InterPro" id="IPR014032">
    <property type="entry name" value="Peptidase_A24A_bac"/>
</dbReference>
<feature type="transmembrane region" description="Helical" evidence="10">
    <location>
        <begin position="178"/>
        <end position="211"/>
    </location>
</feature>
<dbReference type="Proteomes" id="UP001549167">
    <property type="component" value="Unassembled WGS sequence"/>
</dbReference>
<keyword evidence="5 9" id="KW-0812">Transmembrane</keyword>
<accession>A0ABV2KU72</accession>
<evidence type="ECO:0000259" key="11">
    <source>
        <dbReference type="Pfam" id="PF01478"/>
    </source>
</evidence>
<keyword evidence="9 13" id="KW-0378">Hydrolase</keyword>
<feature type="transmembrane region" description="Helical" evidence="10">
    <location>
        <begin position="73"/>
        <end position="94"/>
    </location>
</feature>
<sequence>MLLIYLYIIVLGLVLGSFYNVVGLRVPNGESIVKPPSHCPTCDRRLKWYELIPVFSYIMQRGRCRQCQTTISTAYPLFEALTATLFVFAFTQIGFQLELFVAWVFVSLLVIITISDWHYQIIPDRVLIVFAVIAIALRIWLPTDPWYDSFLGAIVGFMLLLVIAMVSRGGMGGGDIKLFAVLGLFLGVEKILVTLMVASIVGAFIGVSFMVVGRVKRGVPIPFGPFIAFGALVAYFYGDALITWYLSLIA</sequence>
<feature type="transmembrane region" description="Helical" evidence="10">
    <location>
        <begin position="6"/>
        <end position="24"/>
    </location>
</feature>
<feature type="transmembrane region" description="Helical" evidence="10">
    <location>
        <begin position="126"/>
        <end position="143"/>
    </location>
</feature>
<feature type="domain" description="Prepilin peptidase A24 N-terminal" evidence="12">
    <location>
        <begin position="10"/>
        <end position="92"/>
    </location>
</feature>
<dbReference type="InterPro" id="IPR010627">
    <property type="entry name" value="Prepilin_pept_A24_N"/>
</dbReference>
<evidence type="ECO:0000259" key="12">
    <source>
        <dbReference type="Pfam" id="PF06750"/>
    </source>
</evidence>
<comment type="caution">
    <text evidence="13">The sequence shown here is derived from an EMBL/GenBank/DDBJ whole genome shotgun (WGS) entry which is preliminary data.</text>
</comment>
<dbReference type="PANTHER" id="PTHR30487:SF0">
    <property type="entry name" value="PREPILIN LEADER PEPTIDASE_N-METHYLTRANSFERASE-RELATED"/>
    <property type="match status" value="1"/>
</dbReference>
<dbReference type="GO" id="GO:0032259">
    <property type="term" value="P:methylation"/>
    <property type="evidence" value="ECO:0007669"/>
    <property type="project" value="UniProtKB-KW"/>
</dbReference>
<proteinExistence type="inferred from homology"/>
<evidence type="ECO:0000256" key="9">
    <source>
        <dbReference type="RuleBase" id="RU003794"/>
    </source>
</evidence>
<evidence type="ECO:0000256" key="7">
    <source>
        <dbReference type="ARBA" id="ARBA00023136"/>
    </source>
</evidence>
<evidence type="ECO:0000313" key="13">
    <source>
        <dbReference type="EMBL" id="MET3683122.1"/>
    </source>
</evidence>
<evidence type="ECO:0000256" key="6">
    <source>
        <dbReference type="ARBA" id="ARBA00022989"/>
    </source>
</evidence>
<reference evidence="13 14" key="1">
    <citation type="submission" date="2024-06" db="EMBL/GenBank/DDBJ databases">
        <title>Genomic Encyclopedia of Type Strains, Phase IV (KMG-IV): sequencing the most valuable type-strain genomes for metagenomic binning, comparative biology and taxonomic classification.</title>
        <authorList>
            <person name="Goeker M."/>
        </authorList>
    </citation>
    <scope>NUCLEOTIDE SEQUENCE [LARGE SCALE GENOMIC DNA]</scope>
    <source>
        <strain evidence="13 14">DSM 23520</strain>
    </source>
</reference>
<comment type="catalytic activity">
    <reaction evidence="9">
        <text>Typically cleaves a -Gly-|-Phe- bond to release an N-terminal, basic peptide of 5-8 residues from type IV prepilin, and then N-methylates the new N-terminal amino group, the methyl donor being S-adenosyl-L-methionine.</text>
        <dbReference type="EC" id="3.4.23.43"/>
    </reaction>
</comment>
<evidence type="ECO:0000256" key="4">
    <source>
        <dbReference type="ARBA" id="ARBA00022519"/>
    </source>
</evidence>
<comment type="similarity">
    <text evidence="2 8">Belongs to the peptidase A24 family.</text>
</comment>
<keyword evidence="9 13" id="KW-0489">Methyltransferase</keyword>
<dbReference type="PANTHER" id="PTHR30487">
    <property type="entry name" value="TYPE 4 PREPILIN-LIKE PROTEINS LEADER PEPTIDE-PROCESSING ENZYME"/>
    <property type="match status" value="1"/>
</dbReference>
<dbReference type="EC" id="3.4.23.43" evidence="9"/>
<dbReference type="InterPro" id="IPR000045">
    <property type="entry name" value="Prepilin_IV_endopep_pep"/>
</dbReference>
<organism evidence="13 14">
    <name type="scientific">Alkalibacillus flavidus</name>
    <dbReference type="NCBI Taxonomy" id="546021"/>
    <lineage>
        <taxon>Bacteria</taxon>
        <taxon>Bacillati</taxon>
        <taxon>Bacillota</taxon>
        <taxon>Bacilli</taxon>
        <taxon>Bacillales</taxon>
        <taxon>Bacillaceae</taxon>
        <taxon>Alkalibacillus</taxon>
    </lineage>
</organism>
<keyword evidence="6 10" id="KW-1133">Transmembrane helix</keyword>
<dbReference type="PRINTS" id="PR00864">
    <property type="entry name" value="PREPILNPTASE"/>
</dbReference>
<keyword evidence="4" id="KW-0997">Cell inner membrane</keyword>
<protein>
    <recommendedName>
        <fullName evidence="9">Prepilin leader peptidase/N-methyltransferase</fullName>
        <ecNumber evidence="9">2.1.1.-</ecNumber>
        <ecNumber evidence="9">3.4.23.43</ecNumber>
    </recommendedName>
</protein>
<feature type="transmembrane region" description="Helical" evidence="10">
    <location>
        <begin position="100"/>
        <end position="119"/>
    </location>
</feature>
<evidence type="ECO:0000256" key="8">
    <source>
        <dbReference type="RuleBase" id="RU003793"/>
    </source>
</evidence>
<keyword evidence="3" id="KW-1003">Cell membrane</keyword>
<dbReference type="Pfam" id="PF01478">
    <property type="entry name" value="Peptidase_A24"/>
    <property type="match status" value="1"/>
</dbReference>
<evidence type="ECO:0000256" key="10">
    <source>
        <dbReference type="SAM" id="Phobius"/>
    </source>
</evidence>
<keyword evidence="9 13" id="KW-0808">Transferase</keyword>
<feature type="domain" description="Prepilin type IV endopeptidase peptidase" evidence="11">
    <location>
        <begin position="103"/>
        <end position="207"/>
    </location>
</feature>